<name>A0A834TJE3_9FABA</name>
<accession>A0A834TJE3</accession>
<keyword evidence="2" id="KW-1185">Reference proteome</keyword>
<gene>
    <name evidence="1" type="ORF">G2W53_027510</name>
</gene>
<sequence length="45" mass="5254">MVLEKYGHLQILTKNQSTNHSVIQQDIVFLHQAEEHSAQALIKRR</sequence>
<protein>
    <submittedName>
        <fullName evidence="1">Uncharacterized protein</fullName>
    </submittedName>
</protein>
<reference evidence="1" key="1">
    <citation type="submission" date="2020-09" db="EMBL/GenBank/DDBJ databases">
        <title>Genome-Enabled Discovery of Anthraquinone Biosynthesis in Senna tora.</title>
        <authorList>
            <person name="Kang S.-H."/>
            <person name="Pandey R.P."/>
            <person name="Lee C.-M."/>
            <person name="Sim J.-S."/>
            <person name="Jeong J.-T."/>
            <person name="Choi B.-S."/>
            <person name="Jung M."/>
            <person name="Ginzburg D."/>
            <person name="Zhao K."/>
            <person name="Won S.Y."/>
            <person name="Oh T.-J."/>
            <person name="Yu Y."/>
            <person name="Kim N.-H."/>
            <person name="Lee O.R."/>
            <person name="Lee T.-H."/>
            <person name="Bashyal P."/>
            <person name="Kim T.-S."/>
            <person name="Lee W.-H."/>
            <person name="Kawkins C."/>
            <person name="Kim C.-K."/>
            <person name="Kim J.S."/>
            <person name="Ahn B.O."/>
            <person name="Rhee S.Y."/>
            <person name="Sohng J.K."/>
        </authorList>
    </citation>
    <scope>NUCLEOTIDE SEQUENCE</scope>
    <source>
        <tissue evidence="1">Leaf</tissue>
    </source>
</reference>
<evidence type="ECO:0000313" key="2">
    <source>
        <dbReference type="Proteomes" id="UP000634136"/>
    </source>
</evidence>
<evidence type="ECO:0000313" key="1">
    <source>
        <dbReference type="EMBL" id="KAF7822055.1"/>
    </source>
</evidence>
<organism evidence="1 2">
    <name type="scientific">Senna tora</name>
    <dbReference type="NCBI Taxonomy" id="362788"/>
    <lineage>
        <taxon>Eukaryota</taxon>
        <taxon>Viridiplantae</taxon>
        <taxon>Streptophyta</taxon>
        <taxon>Embryophyta</taxon>
        <taxon>Tracheophyta</taxon>
        <taxon>Spermatophyta</taxon>
        <taxon>Magnoliopsida</taxon>
        <taxon>eudicotyledons</taxon>
        <taxon>Gunneridae</taxon>
        <taxon>Pentapetalae</taxon>
        <taxon>rosids</taxon>
        <taxon>fabids</taxon>
        <taxon>Fabales</taxon>
        <taxon>Fabaceae</taxon>
        <taxon>Caesalpinioideae</taxon>
        <taxon>Cassia clade</taxon>
        <taxon>Senna</taxon>
    </lineage>
</organism>
<comment type="caution">
    <text evidence="1">The sequence shown here is derived from an EMBL/GenBank/DDBJ whole genome shotgun (WGS) entry which is preliminary data.</text>
</comment>
<proteinExistence type="predicted"/>
<dbReference type="EMBL" id="JAAIUW010000008">
    <property type="protein sequence ID" value="KAF7822055.1"/>
    <property type="molecule type" value="Genomic_DNA"/>
</dbReference>
<dbReference type="Proteomes" id="UP000634136">
    <property type="component" value="Unassembled WGS sequence"/>
</dbReference>
<dbReference type="AlphaFoldDB" id="A0A834TJE3"/>